<reference evidence="2" key="1">
    <citation type="submission" date="2018-02" db="EMBL/GenBank/DDBJ databases">
        <authorList>
            <person name="Hausmann B."/>
        </authorList>
    </citation>
    <scope>NUCLEOTIDE SEQUENCE [LARGE SCALE GENOMIC DNA]</scope>
    <source>
        <strain evidence="2">Peat soil MAG SbA5</strain>
    </source>
</reference>
<evidence type="ECO:0000313" key="1">
    <source>
        <dbReference type="EMBL" id="SPE18344.1"/>
    </source>
</evidence>
<evidence type="ECO:0000313" key="2">
    <source>
        <dbReference type="Proteomes" id="UP000239735"/>
    </source>
</evidence>
<sequence>MTNPLTTPDSVRLVNHDDLTALASPVEEVSPILHHSCSGYFPSSRWFQSAGTAQLFSS</sequence>
<organism evidence="1 2">
    <name type="scientific">Candidatus Sulfuritelmatomonas gaucii</name>
    <dbReference type="NCBI Taxonomy" id="2043161"/>
    <lineage>
        <taxon>Bacteria</taxon>
        <taxon>Pseudomonadati</taxon>
        <taxon>Acidobacteriota</taxon>
        <taxon>Terriglobia</taxon>
        <taxon>Terriglobales</taxon>
        <taxon>Acidobacteriaceae</taxon>
        <taxon>Candidatus Sulfuritelmatomonas</taxon>
    </lineage>
</organism>
<dbReference type="AlphaFoldDB" id="A0A2N9L5P5"/>
<proteinExistence type="predicted"/>
<accession>A0A2N9L5P5</accession>
<dbReference type="Proteomes" id="UP000239735">
    <property type="component" value="Unassembled WGS sequence"/>
</dbReference>
<name>A0A2N9L5P5_9BACT</name>
<dbReference type="EMBL" id="OKRB01000057">
    <property type="protein sequence ID" value="SPE18344.1"/>
    <property type="molecule type" value="Genomic_DNA"/>
</dbReference>
<protein>
    <submittedName>
        <fullName evidence="1">Uncharacterized protein</fullName>
    </submittedName>
</protein>
<gene>
    <name evidence="1" type="ORF">SBA5_150078</name>
</gene>